<dbReference type="Pfam" id="PF01261">
    <property type="entry name" value="AP_endonuc_2"/>
    <property type="match status" value="1"/>
</dbReference>
<dbReference type="AlphaFoldDB" id="A0A9D5M1E5"/>
<sequence>MKKFKVGLQLYSIRDEMEKNMDAALKRVKEIGYDYVEFAGFFDHSAQEVKEMLNRYDLECVSVHQGPECFLNEGQKAVDFLKVIGAKYCAIPHYDVNRLAGTPGWEETVKNFTEAGKLLKQNGIQQLYHNHDFEFNKADGKFLLDWLYETIPAEYLQPQIDTCWVHYAGYDPVKYLLKYAGRIKVVHLKDFVCEKFGNGPVYELIGKADESNASRDDNGFRFRPVGHGVQNMPAILEAADKAGAEIVIVEQDLSYDQPSMEAAKESREYLKNLGL</sequence>
<organism evidence="2 3">
    <name type="scientific">Ructibacterium gallinarum</name>
    <dbReference type="NCBI Taxonomy" id="2779355"/>
    <lineage>
        <taxon>Bacteria</taxon>
        <taxon>Bacillati</taxon>
        <taxon>Bacillota</taxon>
        <taxon>Clostridia</taxon>
        <taxon>Eubacteriales</taxon>
        <taxon>Oscillospiraceae</taxon>
        <taxon>Ructibacterium</taxon>
    </lineage>
</organism>
<comment type="caution">
    <text evidence="2">The sequence shown here is derived from an EMBL/GenBank/DDBJ whole genome shotgun (WGS) entry which is preliminary data.</text>
</comment>
<proteinExistence type="predicted"/>
<dbReference type="PANTHER" id="PTHR12110:SF41">
    <property type="entry name" value="INOSOSE DEHYDRATASE"/>
    <property type="match status" value="1"/>
</dbReference>
<protein>
    <submittedName>
        <fullName evidence="2">Sugar phosphate isomerase/epimerase</fullName>
    </submittedName>
</protein>
<reference evidence="2" key="1">
    <citation type="submission" date="2020-10" db="EMBL/GenBank/DDBJ databases">
        <title>ChiBAC.</title>
        <authorList>
            <person name="Zenner C."/>
            <person name="Hitch T.C.A."/>
            <person name="Clavel T."/>
        </authorList>
    </citation>
    <scope>NUCLEOTIDE SEQUENCE</scope>
    <source>
        <strain evidence="2">DSM 107454</strain>
    </source>
</reference>
<dbReference type="PANTHER" id="PTHR12110">
    <property type="entry name" value="HYDROXYPYRUVATE ISOMERASE"/>
    <property type="match status" value="1"/>
</dbReference>
<dbReference type="EMBL" id="JADCKB010000006">
    <property type="protein sequence ID" value="MBE5039653.1"/>
    <property type="molecule type" value="Genomic_DNA"/>
</dbReference>
<dbReference type="InterPro" id="IPR036237">
    <property type="entry name" value="Xyl_isomerase-like_sf"/>
</dbReference>
<dbReference type="Proteomes" id="UP000806542">
    <property type="component" value="Unassembled WGS sequence"/>
</dbReference>
<dbReference type="GO" id="GO:0016853">
    <property type="term" value="F:isomerase activity"/>
    <property type="evidence" value="ECO:0007669"/>
    <property type="project" value="UniProtKB-KW"/>
</dbReference>
<evidence type="ECO:0000259" key="1">
    <source>
        <dbReference type="Pfam" id="PF01261"/>
    </source>
</evidence>
<evidence type="ECO:0000313" key="3">
    <source>
        <dbReference type="Proteomes" id="UP000806542"/>
    </source>
</evidence>
<dbReference type="Gene3D" id="3.20.20.150">
    <property type="entry name" value="Divalent-metal-dependent TIM barrel enzymes"/>
    <property type="match status" value="1"/>
</dbReference>
<dbReference type="RefSeq" id="WP_226392213.1">
    <property type="nucleotide sequence ID" value="NZ_JADCKB010000006.1"/>
</dbReference>
<keyword evidence="2" id="KW-0413">Isomerase</keyword>
<name>A0A9D5M1E5_9FIRM</name>
<keyword evidence="3" id="KW-1185">Reference proteome</keyword>
<dbReference type="SUPFAM" id="SSF51658">
    <property type="entry name" value="Xylose isomerase-like"/>
    <property type="match status" value="1"/>
</dbReference>
<accession>A0A9D5M1E5</accession>
<dbReference type="InterPro" id="IPR013022">
    <property type="entry name" value="Xyl_isomerase-like_TIM-brl"/>
</dbReference>
<dbReference type="InterPro" id="IPR050312">
    <property type="entry name" value="IolE/XylAMocC-like"/>
</dbReference>
<gene>
    <name evidence="2" type="ORF">INF28_04155</name>
</gene>
<evidence type="ECO:0000313" key="2">
    <source>
        <dbReference type="EMBL" id="MBE5039653.1"/>
    </source>
</evidence>
<feature type="domain" description="Xylose isomerase-like TIM barrel" evidence="1">
    <location>
        <begin position="26"/>
        <end position="272"/>
    </location>
</feature>